<accession>A0A915KUY9</accession>
<protein>
    <submittedName>
        <fullName evidence="2">Uncharacterized protein</fullName>
    </submittedName>
</protein>
<evidence type="ECO:0000313" key="1">
    <source>
        <dbReference type="Proteomes" id="UP000887565"/>
    </source>
</evidence>
<evidence type="ECO:0000313" key="2">
    <source>
        <dbReference type="WBParaSite" id="nRc.2.0.1.t42610-RA"/>
    </source>
</evidence>
<name>A0A915KUY9_ROMCU</name>
<reference evidence="2" key="1">
    <citation type="submission" date="2022-11" db="UniProtKB">
        <authorList>
            <consortium name="WormBaseParasite"/>
        </authorList>
    </citation>
    <scope>IDENTIFICATION</scope>
</reference>
<proteinExistence type="predicted"/>
<organism evidence="1 2">
    <name type="scientific">Romanomermis culicivorax</name>
    <name type="common">Nematode worm</name>
    <dbReference type="NCBI Taxonomy" id="13658"/>
    <lineage>
        <taxon>Eukaryota</taxon>
        <taxon>Metazoa</taxon>
        <taxon>Ecdysozoa</taxon>
        <taxon>Nematoda</taxon>
        <taxon>Enoplea</taxon>
        <taxon>Dorylaimia</taxon>
        <taxon>Mermithida</taxon>
        <taxon>Mermithoidea</taxon>
        <taxon>Mermithidae</taxon>
        <taxon>Romanomermis</taxon>
    </lineage>
</organism>
<dbReference type="WBParaSite" id="nRc.2.0.1.t42610-RA">
    <property type="protein sequence ID" value="nRc.2.0.1.t42610-RA"/>
    <property type="gene ID" value="nRc.2.0.1.g42610"/>
</dbReference>
<keyword evidence="1" id="KW-1185">Reference proteome</keyword>
<sequence>MSTAYRILNYTSHMKDINHSSLNILLQDAQAIHDRIVQMTRDFDQSLSQRISTLAAKDNPTRNVQPCNDDEFSVSDGSSCQSAKTDFVDELAKPIKKTAFIS</sequence>
<dbReference type="AlphaFoldDB" id="A0A915KUY9"/>
<dbReference type="Proteomes" id="UP000887565">
    <property type="component" value="Unplaced"/>
</dbReference>